<evidence type="ECO:0000313" key="4">
    <source>
        <dbReference type="WBParaSite" id="nOo.2.0.1.t13372-RA"/>
    </source>
</evidence>
<evidence type="ECO:0000259" key="1">
    <source>
        <dbReference type="Pfam" id="PF00264"/>
    </source>
</evidence>
<gene>
    <name evidence="2" type="ORF">NOO_LOCUS13372</name>
</gene>
<reference evidence="2 3" key="2">
    <citation type="submission" date="2018-08" db="EMBL/GenBank/DDBJ databases">
        <authorList>
            <person name="Laetsch R D."/>
            <person name="Stevens L."/>
            <person name="Kumar S."/>
            <person name="Blaxter L. M."/>
        </authorList>
    </citation>
    <scope>NUCLEOTIDE SEQUENCE [LARGE SCALE GENOMIC DNA]</scope>
</reference>
<organism evidence="4">
    <name type="scientific">Onchocerca ochengi</name>
    <name type="common">Filarial nematode worm</name>
    <dbReference type="NCBI Taxonomy" id="42157"/>
    <lineage>
        <taxon>Eukaryota</taxon>
        <taxon>Metazoa</taxon>
        <taxon>Ecdysozoa</taxon>
        <taxon>Nematoda</taxon>
        <taxon>Chromadorea</taxon>
        <taxon>Rhabditida</taxon>
        <taxon>Spirurina</taxon>
        <taxon>Spiruromorpha</taxon>
        <taxon>Filarioidea</taxon>
        <taxon>Onchocercidae</taxon>
        <taxon>Onchocerca</taxon>
    </lineage>
</organism>
<dbReference type="OrthoDB" id="6132182at2759"/>
<feature type="domain" description="Tyrosinase copper-binding" evidence="1">
    <location>
        <begin position="13"/>
        <end position="73"/>
    </location>
</feature>
<dbReference type="InterPro" id="IPR002227">
    <property type="entry name" value="Tyrosinase_Cu-bd"/>
</dbReference>
<evidence type="ECO:0000313" key="3">
    <source>
        <dbReference type="Proteomes" id="UP000271087"/>
    </source>
</evidence>
<reference evidence="4" key="1">
    <citation type="submission" date="2016-06" db="UniProtKB">
        <authorList>
            <consortium name="WormBaseParasite"/>
        </authorList>
    </citation>
    <scope>IDENTIFICATION</scope>
</reference>
<sequence length="82" mass="9218">MKNEILQNSTGKMEIALRLIDPSIALPYWDSTLDQHLSDPRDSIMWSPILMGESNSTGQVINGPFAEFTTLEGHPTLTRFKN</sequence>
<dbReference type="Pfam" id="PF00264">
    <property type="entry name" value="Tyrosinase"/>
    <property type="match status" value="1"/>
</dbReference>
<dbReference type="AlphaFoldDB" id="A0A182EYW3"/>
<dbReference type="SUPFAM" id="SSF48056">
    <property type="entry name" value="Di-copper centre-containing domain"/>
    <property type="match status" value="1"/>
</dbReference>
<dbReference type="GO" id="GO:0016491">
    <property type="term" value="F:oxidoreductase activity"/>
    <property type="evidence" value="ECO:0007669"/>
    <property type="project" value="InterPro"/>
</dbReference>
<dbReference type="EMBL" id="UYRW01014953">
    <property type="protein sequence ID" value="VDN01478.1"/>
    <property type="molecule type" value="Genomic_DNA"/>
</dbReference>
<dbReference type="InterPro" id="IPR008922">
    <property type="entry name" value="Di-copper_centre_dom_sf"/>
</dbReference>
<keyword evidence="3" id="KW-1185">Reference proteome</keyword>
<protein>
    <submittedName>
        <fullName evidence="4">Tyrosinase_Cu-bd domain-containing protein</fullName>
    </submittedName>
</protein>
<dbReference type="STRING" id="42157.A0A182EYW3"/>
<evidence type="ECO:0000313" key="2">
    <source>
        <dbReference type="EMBL" id="VDN01478.1"/>
    </source>
</evidence>
<dbReference type="Proteomes" id="UP000271087">
    <property type="component" value="Unassembled WGS sequence"/>
</dbReference>
<proteinExistence type="predicted"/>
<accession>A0A182EYW3</accession>
<dbReference type="Gene3D" id="1.10.1280.10">
    <property type="entry name" value="Di-copper center containing domain from catechol oxidase"/>
    <property type="match status" value="1"/>
</dbReference>
<name>A0A182EYW3_ONCOC</name>
<dbReference type="WBParaSite" id="nOo.2.0.1.t13372-RA">
    <property type="protein sequence ID" value="nOo.2.0.1.t13372-RA"/>
    <property type="gene ID" value="nOo.2.0.1.g13372"/>
</dbReference>